<evidence type="ECO:0000259" key="10">
    <source>
        <dbReference type="Pfam" id="PF13793"/>
    </source>
</evidence>
<reference evidence="11 12" key="1">
    <citation type="submission" date="2022-04" db="EMBL/GenBank/DDBJ databases">
        <title>Genome draft of Actinomadura sp. ATCC 31491.</title>
        <authorList>
            <person name="Shi X."/>
            <person name="Du Y."/>
        </authorList>
    </citation>
    <scope>NUCLEOTIDE SEQUENCE [LARGE SCALE GENOMIC DNA]</scope>
    <source>
        <strain evidence="11 12">ATCC 31491</strain>
    </source>
</reference>
<evidence type="ECO:0000256" key="3">
    <source>
        <dbReference type="ARBA" id="ARBA00022727"/>
    </source>
</evidence>
<dbReference type="EMBL" id="JAKRKC020000001">
    <property type="protein sequence ID" value="MCK2212399.1"/>
    <property type="molecule type" value="Genomic_DNA"/>
</dbReference>
<name>A0ABT0FJE1_9ACTN</name>
<comment type="catalytic activity">
    <reaction evidence="7">
        <text>D-ribose 5-phosphate + ATP = 5-phospho-alpha-D-ribose 1-diphosphate + AMP + H(+)</text>
        <dbReference type="Rhea" id="RHEA:15609"/>
        <dbReference type="ChEBI" id="CHEBI:15378"/>
        <dbReference type="ChEBI" id="CHEBI:30616"/>
        <dbReference type="ChEBI" id="CHEBI:58017"/>
        <dbReference type="ChEBI" id="CHEBI:78346"/>
        <dbReference type="ChEBI" id="CHEBI:456215"/>
        <dbReference type="EC" id="2.7.6.1"/>
    </reaction>
</comment>
<dbReference type="EC" id="2.7.6.1" evidence="1"/>
<dbReference type="NCBIfam" id="TIGR01251">
    <property type="entry name" value="ribP_PPkin"/>
    <property type="match status" value="1"/>
</dbReference>
<keyword evidence="12" id="KW-1185">Reference proteome</keyword>
<dbReference type="Proteomes" id="UP001317259">
    <property type="component" value="Unassembled WGS sequence"/>
</dbReference>
<organism evidence="11 12">
    <name type="scientific">Actinomadura luzonensis</name>
    <dbReference type="NCBI Taxonomy" id="2805427"/>
    <lineage>
        <taxon>Bacteria</taxon>
        <taxon>Bacillati</taxon>
        <taxon>Actinomycetota</taxon>
        <taxon>Actinomycetes</taxon>
        <taxon>Streptosporangiales</taxon>
        <taxon>Thermomonosporaceae</taxon>
        <taxon>Actinomadura</taxon>
    </lineage>
</organism>
<evidence type="ECO:0000313" key="11">
    <source>
        <dbReference type="EMBL" id="MCK2212399.1"/>
    </source>
</evidence>
<dbReference type="InterPro" id="IPR000836">
    <property type="entry name" value="PRTase_dom"/>
</dbReference>
<dbReference type="InterPro" id="IPR005946">
    <property type="entry name" value="Rib-P_diPkinase"/>
</dbReference>
<keyword evidence="3 8" id="KW-0545">Nucleotide biosynthesis</keyword>
<keyword evidence="2 11" id="KW-0808">Transferase</keyword>
<evidence type="ECO:0000256" key="7">
    <source>
        <dbReference type="ARBA" id="ARBA00049535"/>
    </source>
</evidence>
<gene>
    <name evidence="11" type="primary">prs</name>
    <name evidence="11" type="ORF">MF672_001080</name>
</gene>
<evidence type="ECO:0000256" key="2">
    <source>
        <dbReference type="ARBA" id="ARBA00022679"/>
    </source>
</evidence>
<dbReference type="Pfam" id="PF13793">
    <property type="entry name" value="Pribosyltran_N"/>
    <property type="match status" value="1"/>
</dbReference>
<dbReference type="InterPro" id="IPR029057">
    <property type="entry name" value="PRTase-like"/>
</dbReference>
<feature type="domain" description="Ribose-phosphate pyrophosphokinase N-terminal" evidence="10">
    <location>
        <begin position="30"/>
        <end position="123"/>
    </location>
</feature>
<comment type="similarity">
    <text evidence="8">Belongs to the ribose-phosphate pyrophosphokinase family.</text>
</comment>
<keyword evidence="4" id="KW-0547">Nucleotide-binding</keyword>
<dbReference type="CDD" id="cd06223">
    <property type="entry name" value="PRTases_typeI"/>
    <property type="match status" value="1"/>
</dbReference>
<proteinExistence type="inferred from homology"/>
<sequence length="313" mass="33006">MDASSSPIVVLGPDDAHRAVGIPSWCATVYATRTRFPDGEQLVTLPRPELLHGQHVLIVHTTAEPQDERLVSLCQLADAVAHAGPLSLTCFVPYLCYQRQDRRMRAGEPLSAALPSRMLAAFGVDALMTVDRHSDRPVGPGLPRIVNLDIAADIADVVRGFDIVPDIVVAPDAGGLARASRVAGLLELPVVALDKSKDAGRGTFYRTLPAVVRRRTCLVVEDVCSSGSTLRPLCAVLAEAGGRVTVAVTHLLAPVQVVSEKLPAVAAIIHSDSCGDANAPIKVLTPAIERWSAMTGQGQGQGPVTATATHGWP</sequence>
<accession>A0ABT0FJE1</accession>
<feature type="domain" description="Phosphoribosyltransferase" evidence="9">
    <location>
        <begin position="151"/>
        <end position="249"/>
    </location>
</feature>
<dbReference type="Pfam" id="PF00156">
    <property type="entry name" value="Pribosyltran"/>
    <property type="match status" value="1"/>
</dbReference>
<keyword evidence="5" id="KW-0418">Kinase</keyword>
<protein>
    <recommendedName>
        <fullName evidence="1">ribose-phosphate diphosphokinase</fullName>
        <ecNumber evidence="1">2.7.6.1</ecNumber>
    </recommendedName>
</protein>
<evidence type="ECO:0000256" key="4">
    <source>
        <dbReference type="ARBA" id="ARBA00022741"/>
    </source>
</evidence>
<evidence type="ECO:0000259" key="9">
    <source>
        <dbReference type="Pfam" id="PF00156"/>
    </source>
</evidence>
<dbReference type="PANTHER" id="PTHR10210">
    <property type="entry name" value="RIBOSE-PHOSPHATE DIPHOSPHOKINASE FAMILY MEMBER"/>
    <property type="match status" value="1"/>
</dbReference>
<evidence type="ECO:0000256" key="6">
    <source>
        <dbReference type="ARBA" id="ARBA00022840"/>
    </source>
</evidence>
<evidence type="ECO:0000256" key="5">
    <source>
        <dbReference type="ARBA" id="ARBA00022777"/>
    </source>
</evidence>
<evidence type="ECO:0000256" key="8">
    <source>
        <dbReference type="RuleBase" id="RU004324"/>
    </source>
</evidence>
<dbReference type="GO" id="GO:0004749">
    <property type="term" value="F:ribose phosphate diphosphokinase activity"/>
    <property type="evidence" value="ECO:0007669"/>
    <property type="project" value="UniProtKB-EC"/>
</dbReference>
<dbReference type="RefSeq" id="WP_242377090.1">
    <property type="nucleotide sequence ID" value="NZ_JAKRKC020000001.1"/>
</dbReference>
<keyword evidence="6" id="KW-0067">ATP-binding</keyword>
<dbReference type="SMART" id="SM01400">
    <property type="entry name" value="Pribosyltran_N"/>
    <property type="match status" value="1"/>
</dbReference>
<dbReference type="PANTHER" id="PTHR10210:SF32">
    <property type="entry name" value="RIBOSE-PHOSPHATE PYROPHOSPHOKINASE 2"/>
    <property type="match status" value="1"/>
</dbReference>
<comment type="caution">
    <text evidence="11">The sequence shown here is derived from an EMBL/GenBank/DDBJ whole genome shotgun (WGS) entry which is preliminary data.</text>
</comment>
<evidence type="ECO:0000256" key="1">
    <source>
        <dbReference type="ARBA" id="ARBA00013247"/>
    </source>
</evidence>
<evidence type="ECO:0000313" key="12">
    <source>
        <dbReference type="Proteomes" id="UP001317259"/>
    </source>
</evidence>
<dbReference type="SUPFAM" id="SSF53271">
    <property type="entry name" value="PRTase-like"/>
    <property type="match status" value="1"/>
</dbReference>
<dbReference type="InterPro" id="IPR029099">
    <property type="entry name" value="Pribosyltran_N"/>
</dbReference>
<dbReference type="Gene3D" id="3.40.50.2020">
    <property type="match status" value="2"/>
</dbReference>